<dbReference type="KEGG" id="mcg:GL4_3352"/>
<dbReference type="EMBL" id="AP014648">
    <property type="protein sequence ID" value="BAQ18775.1"/>
    <property type="molecule type" value="Genomic_DNA"/>
</dbReference>
<organism evidence="2 3">
    <name type="scientific">Methyloceanibacter caenitepidi</name>
    <dbReference type="NCBI Taxonomy" id="1384459"/>
    <lineage>
        <taxon>Bacteria</taxon>
        <taxon>Pseudomonadati</taxon>
        <taxon>Pseudomonadota</taxon>
        <taxon>Alphaproteobacteria</taxon>
        <taxon>Hyphomicrobiales</taxon>
        <taxon>Hyphomicrobiaceae</taxon>
        <taxon>Methyloceanibacter</taxon>
    </lineage>
</organism>
<dbReference type="InterPro" id="IPR003646">
    <property type="entry name" value="SH3-like_bac-type"/>
</dbReference>
<evidence type="ECO:0000259" key="1">
    <source>
        <dbReference type="Pfam" id="PF08239"/>
    </source>
</evidence>
<sequence length="52" mass="5882">MPNVRSGPSASYAIVGRLTNHTFFVEVIAKRGRWFKITKDGTTGWVNSHYLN</sequence>
<reference evidence="2 3" key="1">
    <citation type="submission" date="2014-09" db="EMBL/GenBank/DDBJ databases">
        <title>Genome sequencing of Methyloceanibacter caenitepidi Gela4.</title>
        <authorList>
            <person name="Takeuchi M."/>
            <person name="Susumu S."/>
            <person name="Kamagata Y."/>
            <person name="Oshima K."/>
            <person name="Hattori M."/>
            <person name="Iwasaki W."/>
        </authorList>
    </citation>
    <scope>NUCLEOTIDE SEQUENCE [LARGE SCALE GENOMIC DNA]</scope>
    <source>
        <strain evidence="2 3">Gela4</strain>
    </source>
</reference>
<evidence type="ECO:0000313" key="3">
    <source>
        <dbReference type="Proteomes" id="UP000031643"/>
    </source>
</evidence>
<proteinExistence type="predicted"/>
<protein>
    <recommendedName>
        <fullName evidence="1">SH3b domain-containing protein</fullName>
    </recommendedName>
</protein>
<evidence type="ECO:0000313" key="2">
    <source>
        <dbReference type="EMBL" id="BAQ18775.1"/>
    </source>
</evidence>
<gene>
    <name evidence="2" type="ORF">GL4_3352</name>
</gene>
<dbReference type="Pfam" id="PF08239">
    <property type="entry name" value="SH3_3"/>
    <property type="match status" value="1"/>
</dbReference>
<feature type="domain" description="SH3b" evidence="1">
    <location>
        <begin position="3"/>
        <end position="51"/>
    </location>
</feature>
<name>A0A0A8K777_9HYPH</name>
<dbReference type="AlphaFoldDB" id="A0A0A8K777"/>
<dbReference type="HOGENOM" id="CLU_3081666_0_0_5"/>
<dbReference type="Proteomes" id="UP000031643">
    <property type="component" value="Chromosome"/>
</dbReference>
<accession>A0A0A8K777</accession>
<dbReference type="Gene3D" id="2.30.30.40">
    <property type="entry name" value="SH3 Domains"/>
    <property type="match status" value="1"/>
</dbReference>
<keyword evidence="3" id="KW-1185">Reference proteome</keyword>